<dbReference type="Proteomes" id="UP000032568">
    <property type="component" value="Chromosome"/>
</dbReference>
<dbReference type="KEGG" id="tact:SG35_006040"/>
<sequence>MRKNSQYHQALELLSPLKRQHGDHKRINIELAFNYINLSDFHLANNIAAHIETLNLSAKEKRTLAALKAIIKEKEKRQRASHLFTTQLSTYAGIETFTSRFPIDYYIEVVDPSGFSPGNEGEHLNAPELSTGYDNNSYYSAVYPDKSFPEEDSNYIMEHSTAREKKQSTYHAQKVKVKHQYRHDKKLRLFSSPLIFSWRNQVSYYQKQGQKKDLDNHVIDQGKKLNYRQLKLDTGFNLLSDSLWLFNFNFSHLAHYYDGKHLLDEDKLTLSASMPIKQNRLTLAVTKGKKSYQGLYNFYNSQLTNAALEYSLNFNPRLKLHLGSRYLQNNARDIYSNYNEQTFYARLNYALPPGPLFGLTGFITVNYHRLMYEIHDPSLVNWGREYKQSIAATLQYPLTENLILGINGHVSRNNKNQQSGKDDWQRIEAFLSYRF</sequence>
<dbReference type="RefSeq" id="WP_152646567.1">
    <property type="nucleotide sequence ID" value="NZ_CP059735.1"/>
</dbReference>
<evidence type="ECO:0000313" key="1">
    <source>
        <dbReference type="EMBL" id="WDE00211.1"/>
    </source>
</evidence>
<reference evidence="1 2" key="2">
    <citation type="journal article" date="2022" name="Mar. Drugs">
        <title>Bioassay-Guided Fractionation Leads to the Detection of Cholic Acid Generated by the Rare Thalassomonas sp.</title>
        <authorList>
            <person name="Pheiffer F."/>
            <person name="Schneider Y.K."/>
            <person name="Hansen E.H."/>
            <person name="Andersen J.H."/>
            <person name="Isaksson J."/>
            <person name="Busche T."/>
            <person name="R C."/>
            <person name="Kalinowski J."/>
            <person name="Zyl L.V."/>
            <person name="Trindade M."/>
        </authorList>
    </citation>
    <scope>NUCLEOTIDE SEQUENCE [LARGE SCALE GENOMIC DNA]</scope>
    <source>
        <strain evidence="1 2">A5K-106</strain>
    </source>
</reference>
<dbReference type="EMBL" id="CP059735">
    <property type="protein sequence ID" value="WDE00211.1"/>
    <property type="molecule type" value="Genomic_DNA"/>
</dbReference>
<keyword evidence="2" id="KW-1185">Reference proteome</keyword>
<organism evidence="1 2">
    <name type="scientific">Thalassomonas actiniarum</name>
    <dbReference type="NCBI Taxonomy" id="485447"/>
    <lineage>
        <taxon>Bacteria</taxon>
        <taxon>Pseudomonadati</taxon>
        <taxon>Pseudomonadota</taxon>
        <taxon>Gammaproteobacteria</taxon>
        <taxon>Alteromonadales</taxon>
        <taxon>Colwelliaceae</taxon>
        <taxon>Thalassomonas</taxon>
    </lineage>
</organism>
<proteinExistence type="predicted"/>
<reference evidence="1 2" key="1">
    <citation type="journal article" date="2015" name="Genome Announc.">
        <title>Draft Genome Sequences of Marine Isolates of Thalassomonas viridans and Thalassomonas actiniarum.</title>
        <authorList>
            <person name="Olonade I."/>
            <person name="van Zyl L.J."/>
            <person name="Trindade M."/>
        </authorList>
    </citation>
    <scope>NUCLEOTIDE SEQUENCE [LARGE SCALE GENOMIC DNA]</scope>
    <source>
        <strain evidence="1 2">A5K-106</strain>
    </source>
</reference>
<name>A0AAF0C4N6_9GAMM</name>
<gene>
    <name evidence="1" type="ORF">SG35_006040</name>
</gene>
<evidence type="ECO:0000313" key="2">
    <source>
        <dbReference type="Proteomes" id="UP000032568"/>
    </source>
</evidence>
<accession>A0AAF0C4N6</accession>
<protein>
    <submittedName>
        <fullName evidence="1">Uncharacterized protein</fullName>
    </submittedName>
</protein>
<dbReference type="AlphaFoldDB" id="A0AAF0C4N6"/>